<proteinExistence type="predicted"/>
<dbReference type="InterPro" id="IPR007119">
    <property type="entry name" value="Phage_tail_spike_N"/>
</dbReference>
<gene>
    <name evidence="2" type="ORF">HF849_16150</name>
</gene>
<sequence>MIRLFRNNETNFAHNEWVLNEIISCKVAEGVNDDYTTELEYPLEDSKGISSNLVVGSIVSIPTLDSRPDQLFRIINKETSLTTVTVQMQAKLLADLKENRVRAMTLTGLTRKQAIQAVLNAALDPHNYTVGNLDTNTNTNVIVNIPEGNLLSAIIGAENSILSAYGGEFIVNNNAIDIVDSRGSDNGVVIEYGKNLSSIKESINLTDLATVLIPKSGDYRLPEYYIESSRVNQYEKRYFKDVDLNLNIWDGDGEKSENQITIEEAYTIMRDTCNKMFTVDKVDQITFNYEVDFVELSKTEEYKNYAILETVHEGDTVTIRHKKLNLNLQGRVNKIAYSVDSEGNKTIDTVEIGFSRKEITNIINDTAITANNANNKINQITETSTDGVTTELSKKAFKVTCSKASGTNVIIDAEGLTVNNGKILVKNSSDNTVFTVNTEGVCTAIGGFVASDDNTECTITASDGLVIENDKYKCQINDDGIRITNLDTGYTGLITVDDVTRLSIPDDLNIGKTLTAKGYSKFYKNVDIVEGLTVGGTFAANGNFYINGQSLESFVQEIVDASMPSDSGSGE</sequence>
<protein>
    <recommendedName>
        <fullName evidence="1">Tail spike domain-containing protein</fullName>
    </recommendedName>
</protein>
<evidence type="ECO:0000313" key="3">
    <source>
        <dbReference type="Proteomes" id="UP000587880"/>
    </source>
</evidence>
<comment type="caution">
    <text evidence="2">The sequence shown here is derived from an EMBL/GenBank/DDBJ whole genome shotgun (WGS) entry which is preliminary data.</text>
</comment>
<accession>A0A7X9SQJ4</accession>
<dbReference type="Proteomes" id="UP000587880">
    <property type="component" value="Unassembled WGS sequence"/>
</dbReference>
<name>A0A7X9SQJ4_CLOBE</name>
<evidence type="ECO:0000313" key="2">
    <source>
        <dbReference type="EMBL" id="NMF06251.1"/>
    </source>
</evidence>
<feature type="domain" description="Tail spike" evidence="1">
    <location>
        <begin position="110"/>
        <end position="363"/>
    </location>
</feature>
<dbReference type="AlphaFoldDB" id="A0A7X9SQJ4"/>
<organism evidence="2 3">
    <name type="scientific">Clostridium beijerinckii</name>
    <name type="common">Clostridium MP</name>
    <dbReference type="NCBI Taxonomy" id="1520"/>
    <lineage>
        <taxon>Bacteria</taxon>
        <taxon>Bacillati</taxon>
        <taxon>Bacillota</taxon>
        <taxon>Clostridia</taxon>
        <taxon>Eubacteriales</taxon>
        <taxon>Clostridiaceae</taxon>
        <taxon>Clostridium</taxon>
    </lineage>
</organism>
<evidence type="ECO:0000259" key="1">
    <source>
        <dbReference type="Pfam" id="PF06605"/>
    </source>
</evidence>
<dbReference type="EMBL" id="JABAGD010000031">
    <property type="protein sequence ID" value="NMF06251.1"/>
    <property type="molecule type" value="Genomic_DNA"/>
</dbReference>
<dbReference type="RefSeq" id="WP_168982466.1">
    <property type="nucleotide sequence ID" value="NZ_JABAGD010000031.1"/>
</dbReference>
<reference evidence="2 3" key="1">
    <citation type="submission" date="2020-04" db="EMBL/GenBank/DDBJ databases">
        <authorList>
            <person name="Hitch T.C.A."/>
            <person name="Wylensek D."/>
            <person name="Clavel T."/>
        </authorList>
    </citation>
    <scope>NUCLEOTIDE SEQUENCE [LARGE SCALE GENOMIC DNA]</scope>
    <source>
        <strain evidence="2 3">WB01_NA02</strain>
    </source>
</reference>
<dbReference type="Pfam" id="PF06605">
    <property type="entry name" value="Prophage_tail"/>
    <property type="match status" value="1"/>
</dbReference>
<dbReference type="NCBIfam" id="TIGR01665">
    <property type="entry name" value="put_anti_recept"/>
    <property type="match status" value="1"/>
</dbReference>
<dbReference type="InterPro" id="IPR010572">
    <property type="entry name" value="Tail_dom"/>
</dbReference>